<sequence>MEYDVDKLTTTSISHTDLTSGPSPDRQLPLPCYVSIMGIRSPGDAALLSRRDAIVTRGTDDLEDTDLWVLLEHGVSGLTVLDINPSDATVNPGDGVSRRYDPNHRLNILGFLVR</sequence>
<comment type="caution">
    <text evidence="2">The sequence shown here is derived from an EMBL/GenBank/DDBJ whole genome shotgun (WGS) entry which is preliminary data.</text>
</comment>
<dbReference type="Proteomes" id="UP000193689">
    <property type="component" value="Unassembled WGS sequence"/>
</dbReference>
<dbReference type="InParanoid" id="A0A1Y2E6B0"/>
<evidence type="ECO:0000313" key="3">
    <source>
        <dbReference type="Proteomes" id="UP000193689"/>
    </source>
</evidence>
<keyword evidence="3" id="KW-1185">Reference proteome</keyword>
<evidence type="ECO:0000313" key="2">
    <source>
        <dbReference type="EMBL" id="ORY66977.1"/>
    </source>
</evidence>
<organism evidence="2 3">
    <name type="scientific">Pseudomassariella vexata</name>
    <dbReference type="NCBI Taxonomy" id="1141098"/>
    <lineage>
        <taxon>Eukaryota</taxon>
        <taxon>Fungi</taxon>
        <taxon>Dikarya</taxon>
        <taxon>Ascomycota</taxon>
        <taxon>Pezizomycotina</taxon>
        <taxon>Sordariomycetes</taxon>
        <taxon>Xylariomycetidae</taxon>
        <taxon>Amphisphaeriales</taxon>
        <taxon>Pseudomassariaceae</taxon>
        <taxon>Pseudomassariella</taxon>
    </lineage>
</organism>
<dbReference type="EMBL" id="MCFJ01000004">
    <property type="protein sequence ID" value="ORY66977.1"/>
    <property type="molecule type" value="Genomic_DNA"/>
</dbReference>
<proteinExistence type="predicted"/>
<protein>
    <submittedName>
        <fullName evidence="2">Uncharacterized protein</fullName>
    </submittedName>
</protein>
<dbReference type="GeneID" id="63769909"/>
<dbReference type="RefSeq" id="XP_040717601.1">
    <property type="nucleotide sequence ID" value="XM_040853697.1"/>
</dbReference>
<accession>A0A1Y2E6B0</accession>
<dbReference type="AlphaFoldDB" id="A0A1Y2E6B0"/>
<evidence type="ECO:0000256" key="1">
    <source>
        <dbReference type="SAM" id="MobiDB-lite"/>
    </source>
</evidence>
<feature type="region of interest" description="Disordered" evidence="1">
    <location>
        <begin position="1"/>
        <end position="26"/>
    </location>
</feature>
<name>A0A1Y2E6B0_9PEZI</name>
<reference evidence="2 3" key="1">
    <citation type="submission" date="2016-07" db="EMBL/GenBank/DDBJ databases">
        <title>Pervasive Adenine N6-methylation of Active Genes in Fungi.</title>
        <authorList>
            <consortium name="DOE Joint Genome Institute"/>
            <person name="Mondo S.J."/>
            <person name="Dannebaum R.O."/>
            <person name="Kuo R.C."/>
            <person name="Labutti K."/>
            <person name="Haridas S."/>
            <person name="Kuo A."/>
            <person name="Salamov A."/>
            <person name="Ahrendt S.R."/>
            <person name="Lipzen A."/>
            <person name="Sullivan W."/>
            <person name="Andreopoulos W.B."/>
            <person name="Clum A."/>
            <person name="Lindquist E."/>
            <person name="Daum C."/>
            <person name="Ramamoorthy G.K."/>
            <person name="Gryganskyi A."/>
            <person name="Culley D."/>
            <person name="Magnuson J.K."/>
            <person name="James T.Y."/>
            <person name="O'Malley M.A."/>
            <person name="Stajich J.E."/>
            <person name="Spatafora J.W."/>
            <person name="Visel A."/>
            <person name="Grigoriev I.V."/>
        </authorList>
    </citation>
    <scope>NUCLEOTIDE SEQUENCE [LARGE SCALE GENOMIC DNA]</scope>
    <source>
        <strain evidence="2 3">CBS 129021</strain>
    </source>
</reference>
<gene>
    <name evidence="2" type="ORF">BCR38DRAFT_148783</name>
</gene>
<feature type="compositionally biased region" description="Polar residues" evidence="1">
    <location>
        <begin position="8"/>
        <end position="22"/>
    </location>
</feature>